<dbReference type="GeneID" id="10024285"/>
<gene>
    <name evidence="6" type="ORF">MGYG_08610</name>
</gene>
<dbReference type="EMBL" id="DS989831">
    <property type="protein sequence ID" value="EFQ96687.1"/>
    <property type="molecule type" value="Genomic_DNA"/>
</dbReference>
<dbReference type="Pfam" id="PF14737">
    <property type="entry name" value="DUF4470"/>
    <property type="match status" value="1"/>
</dbReference>
<dbReference type="PROSITE" id="PS50865">
    <property type="entry name" value="ZF_MYND_2"/>
    <property type="match status" value="1"/>
</dbReference>
<keyword evidence="1" id="KW-0479">Metal-binding</keyword>
<evidence type="ECO:0000313" key="6">
    <source>
        <dbReference type="EMBL" id="EFQ96687.1"/>
    </source>
</evidence>
<dbReference type="PROSITE" id="PS01360">
    <property type="entry name" value="ZF_MYND_1"/>
    <property type="match status" value="1"/>
</dbReference>
<dbReference type="InterPro" id="IPR027974">
    <property type="entry name" value="DUF4470"/>
</dbReference>
<dbReference type="GO" id="GO:0008270">
    <property type="term" value="F:zinc ion binding"/>
    <property type="evidence" value="ECO:0007669"/>
    <property type="project" value="UniProtKB-KW"/>
</dbReference>
<dbReference type="HOGENOM" id="CLU_018400_3_0_1"/>
<dbReference type="SUPFAM" id="SSF144232">
    <property type="entry name" value="HIT/MYND zinc finger-like"/>
    <property type="match status" value="1"/>
</dbReference>
<accession>E4V6H1</accession>
<reference evidence="7" key="1">
    <citation type="journal article" date="2012" name="MBio">
        <title>Comparative genome analysis of Trichophyton rubrum and related dermatophytes reveals candidate genes involved in infection.</title>
        <authorList>
            <person name="Martinez D.A."/>
            <person name="Oliver B.G."/>
            <person name="Graeser Y."/>
            <person name="Goldberg J.M."/>
            <person name="Li W."/>
            <person name="Martinez-Rossi N.M."/>
            <person name="Monod M."/>
            <person name="Shelest E."/>
            <person name="Barton R.C."/>
            <person name="Birch E."/>
            <person name="Brakhage A.A."/>
            <person name="Chen Z."/>
            <person name="Gurr S.J."/>
            <person name="Heiman D."/>
            <person name="Heitman J."/>
            <person name="Kosti I."/>
            <person name="Rossi A."/>
            <person name="Saif S."/>
            <person name="Samalova M."/>
            <person name="Saunders C.W."/>
            <person name="Shea T."/>
            <person name="Summerbell R.C."/>
            <person name="Xu J."/>
            <person name="Young S."/>
            <person name="Zeng Q."/>
            <person name="Birren B.W."/>
            <person name="Cuomo C.A."/>
            <person name="White T.C."/>
        </authorList>
    </citation>
    <scope>NUCLEOTIDE SEQUENCE [LARGE SCALE GENOMIC DNA]</scope>
    <source>
        <strain evidence="7">ATCC MYA-4604 / CBS 118893</strain>
    </source>
</reference>
<dbReference type="STRING" id="535722.E4V6H1"/>
<evidence type="ECO:0000313" key="7">
    <source>
        <dbReference type="Proteomes" id="UP000002669"/>
    </source>
</evidence>
<dbReference type="OMA" id="HKLDCKS"/>
<organism evidence="7">
    <name type="scientific">Arthroderma gypseum (strain ATCC MYA-4604 / CBS 118893)</name>
    <name type="common">Microsporum gypseum</name>
    <dbReference type="NCBI Taxonomy" id="535722"/>
    <lineage>
        <taxon>Eukaryota</taxon>
        <taxon>Fungi</taxon>
        <taxon>Dikarya</taxon>
        <taxon>Ascomycota</taxon>
        <taxon>Pezizomycotina</taxon>
        <taxon>Eurotiomycetes</taxon>
        <taxon>Eurotiomycetidae</taxon>
        <taxon>Onygenales</taxon>
        <taxon>Arthrodermataceae</taxon>
        <taxon>Nannizzia</taxon>
    </lineage>
</organism>
<evidence type="ECO:0000256" key="3">
    <source>
        <dbReference type="ARBA" id="ARBA00022833"/>
    </source>
</evidence>
<protein>
    <recommendedName>
        <fullName evidence="5">MYND-type domain-containing protein</fullName>
    </recommendedName>
</protein>
<dbReference type="VEuPathDB" id="FungiDB:MGYG_08610"/>
<dbReference type="Pfam" id="PF01753">
    <property type="entry name" value="zf-MYND"/>
    <property type="match status" value="1"/>
</dbReference>
<keyword evidence="3" id="KW-0862">Zinc</keyword>
<dbReference type="OrthoDB" id="5282002at2759"/>
<dbReference type="RefSeq" id="XP_003169064.1">
    <property type="nucleotide sequence ID" value="XM_003169016.1"/>
</dbReference>
<evidence type="ECO:0000256" key="4">
    <source>
        <dbReference type="PROSITE-ProRule" id="PRU00134"/>
    </source>
</evidence>
<evidence type="ECO:0000256" key="2">
    <source>
        <dbReference type="ARBA" id="ARBA00022771"/>
    </source>
</evidence>
<keyword evidence="7" id="KW-1185">Reference proteome</keyword>
<keyword evidence="2 4" id="KW-0863">Zinc-finger</keyword>
<dbReference type="AlphaFoldDB" id="E4V6H1"/>
<name>E4V6H1_ARTGP</name>
<dbReference type="eggNOG" id="ENOG502RMWM">
    <property type="taxonomic scope" value="Eukaryota"/>
</dbReference>
<sequence>MAAPEFLCANWPSDCTDCKRGGKYTCKGCLLVTYCSATCQKSHWPQHKSECRSPLGKKTWQPAWILENRTPSFIGNGIGEQFGAPKYLWGNVPAVDVLRLGSNEGDGYQEDLHILFAASGDLRNVIKTVAQLPSSYSRSLHVIINDRDFDNVARNFTLLLIALVVEDANKATDHIVHLWYSALVRESDIDLLHQRISPLIEEICGKIKDKAPKSLLGKTWTFGKRSLRIVLEKSSWDRLLSFVTAPVTLTAERAHEIRAAVTLAESRKDYRDRYMYCLSPAHRVAFNKFRGDGLLLPFGSTRQEFRVPNPTFFQAEDTWPMKDSADPLQGWSSEDVANTSSGAAAADIYGKLFYHIRGMLRSFLSQLSRRCLSFELLHVDAALLPDFLEENTFSRIEVSNISDGGWLGIHRTLGSMVPLLQTPLENPHACLITLFLNAVDETLTDQDKLRDMTVDSPTTKALLKYLPPTRKLSSTFDPELIKFNSGRNFLTPFDHIFDRYSKELGFCEVADLLGAAMKDNHSIIEKWPFRLKLRPGQPGAQEEFDRSVSGGMSGKERYVEWKRI</sequence>
<dbReference type="Proteomes" id="UP000002669">
    <property type="component" value="Unassembled WGS sequence"/>
</dbReference>
<proteinExistence type="predicted"/>
<dbReference type="InParanoid" id="E4V6H1"/>
<feature type="domain" description="MYND-type" evidence="5">
    <location>
        <begin position="15"/>
        <end position="51"/>
    </location>
</feature>
<evidence type="ECO:0000256" key="1">
    <source>
        <dbReference type="ARBA" id="ARBA00022723"/>
    </source>
</evidence>
<dbReference type="InterPro" id="IPR002893">
    <property type="entry name" value="Znf_MYND"/>
</dbReference>
<dbReference type="Gene3D" id="6.10.140.2220">
    <property type="match status" value="1"/>
</dbReference>
<evidence type="ECO:0000259" key="5">
    <source>
        <dbReference type="PROSITE" id="PS50865"/>
    </source>
</evidence>